<name>A0A5C6UE79_9SPHN</name>
<evidence type="ECO:0000313" key="5">
    <source>
        <dbReference type="EMBL" id="TXC71063.1"/>
    </source>
</evidence>
<dbReference type="Gene3D" id="1.10.10.10">
    <property type="entry name" value="Winged helix-like DNA-binding domain superfamily/Winged helix DNA-binding domain"/>
    <property type="match status" value="1"/>
</dbReference>
<dbReference type="CDD" id="cd06170">
    <property type="entry name" value="LuxR_C_like"/>
    <property type="match status" value="1"/>
</dbReference>
<feature type="modified residue" description="4-aspartylphosphate" evidence="2">
    <location>
        <position position="62"/>
    </location>
</feature>
<dbReference type="InterPro" id="IPR000792">
    <property type="entry name" value="Tscrpt_reg_LuxR_C"/>
</dbReference>
<organism evidence="5 6">
    <name type="scientific">Sphingomonas ginsenosidivorax</name>
    <dbReference type="NCBI Taxonomy" id="862135"/>
    <lineage>
        <taxon>Bacteria</taxon>
        <taxon>Pseudomonadati</taxon>
        <taxon>Pseudomonadota</taxon>
        <taxon>Alphaproteobacteria</taxon>
        <taxon>Sphingomonadales</taxon>
        <taxon>Sphingomonadaceae</taxon>
        <taxon>Sphingomonas</taxon>
    </lineage>
</organism>
<gene>
    <name evidence="5" type="ORF">FSB78_08930</name>
</gene>
<protein>
    <submittedName>
        <fullName evidence="5">Response regulator transcription factor</fullName>
    </submittedName>
</protein>
<dbReference type="AlphaFoldDB" id="A0A5C6UE79"/>
<keyword evidence="2" id="KW-0597">Phosphoprotein</keyword>
<comment type="caution">
    <text evidence="5">The sequence shown here is derived from an EMBL/GenBank/DDBJ whole genome shotgun (WGS) entry which is preliminary data.</text>
</comment>
<accession>A0A5C6UE79</accession>
<dbReference type="InterPro" id="IPR016032">
    <property type="entry name" value="Sig_transdc_resp-reg_C-effctor"/>
</dbReference>
<dbReference type="OrthoDB" id="5292887at2"/>
<dbReference type="Proteomes" id="UP000321250">
    <property type="component" value="Unassembled WGS sequence"/>
</dbReference>
<dbReference type="RefSeq" id="WP_147081978.1">
    <property type="nucleotide sequence ID" value="NZ_VOQR01000001.1"/>
</dbReference>
<evidence type="ECO:0000256" key="1">
    <source>
        <dbReference type="ARBA" id="ARBA00023125"/>
    </source>
</evidence>
<dbReference type="Pfam" id="PF00072">
    <property type="entry name" value="Response_reg"/>
    <property type="match status" value="1"/>
</dbReference>
<evidence type="ECO:0000259" key="4">
    <source>
        <dbReference type="PROSITE" id="PS50110"/>
    </source>
</evidence>
<dbReference type="GO" id="GO:0003677">
    <property type="term" value="F:DNA binding"/>
    <property type="evidence" value="ECO:0007669"/>
    <property type="project" value="UniProtKB-KW"/>
</dbReference>
<feature type="domain" description="HTH luxR-type" evidence="3">
    <location>
        <begin position="242"/>
        <end position="307"/>
    </location>
</feature>
<keyword evidence="6" id="KW-1185">Reference proteome</keyword>
<evidence type="ECO:0000313" key="6">
    <source>
        <dbReference type="Proteomes" id="UP000321250"/>
    </source>
</evidence>
<dbReference type="PRINTS" id="PR00038">
    <property type="entry name" value="HTHLUXR"/>
</dbReference>
<dbReference type="SUPFAM" id="SSF52172">
    <property type="entry name" value="CheY-like"/>
    <property type="match status" value="1"/>
</dbReference>
<keyword evidence="1" id="KW-0238">DNA-binding</keyword>
<dbReference type="InterPro" id="IPR036388">
    <property type="entry name" value="WH-like_DNA-bd_sf"/>
</dbReference>
<dbReference type="PANTHER" id="PTHR43214">
    <property type="entry name" value="TWO-COMPONENT RESPONSE REGULATOR"/>
    <property type="match status" value="1"/>
</dbReference>
<proteinExistence type="predicted"/>
<dbReference type="SUPFAM" id="SSF46894">
    <property type="entry name" value="C-terminal effector domain of the bipartite response regulators"/>
    <property type="match status" value="1"/>
</dbReference>
<dbReference type="EMBL" id="VOQR01000001">
    <property type="protein sequence ID" value="TXC71063.1"/>
    <property type="molecule type" value="Genomic_DNA"/>
</dbReference>
<dbReference type="InterPro" id="IPR039420">
    <property type="entry name" value="WalR-like"/>
</dbReference>
<dbReference type="PANTHER" id="PTHR43214:SF44">
    <property type="entry name" value="TWO-COMPONENT RESPONSE REGULATOR"/>
    <property type="match status" value="1"/>
</dbReference>
<dbReference type="PROSITE" id="PS50110">
    <property type="entry name" value="RESPONSE_REGULATORY"/>
    <property type="match status" value="1"/>
</dbReference>
<dbReference type="PROSITE" id="PS50043">
    <property type="entry name" value="HTH_LUXR_2"/>
    <property type="match status" value="1"/>
</dbReference>
<dbReference type="GO" id="GO:0000160">
    <property type="term" value="P:phosphorelay signal transduction system"/>
    <property type="evidence" value="ECO:0007669"/>
    <property type="project" value="InterPro"/>
</dbReference>
<dbReference type="GO" id="GO:0006355">
    <property type="term" value="P:regulation of DNA-templated transcription"/>
    <property type="evidence" value="ECO:0007669"/>
    <property type="project" value="InterPro"/>
</dbReference>
<evidence type="ECO:0000259" key="3">
    <source>
        <dbReference type="PROSITE" id="PS50043"/>
    </source>
</evidence>
<dbReference type="SMART" id="SM00448">
    <property type="entry name" value="REC"/>
    <property type="match status" value="1"/>
</dbReference>
<dbReference type="Gene3D" id="3.40.50.2300">
    <property type="match status" value="1"/>
</dbReference>
<reference evidence="5 6" key="1">
    <citation type="journal article" date="2013" name="Antonie Van Leeuwenhoek">
        <title>Sphingomonas ginsenosidivorax sp. nov., with the ability to transform ginsenosides.</title>
        <authorList>
            <person name="Jin X.F."/>
            <person name="Kim J.K."/>
            <person name="Liu Q.M."/>
            <person name="Kang M.S."/>
            <person name="He D."/>
            <person name="Jin F.X."/>
            <person name="Kim S.C."/>
            <person name="Im W.T."/>
        </authorList>
    </citation>
    <scope>NUCLEOTIDE SEQUENCE [LARGE SCALE GENOMIC DNA]</scope>
    <source>
        <strain evidence="5 6">KHI67</strain>
    </source>
</reference>
<evidence type="ECO:0000256" key="2">
    <source>
        <dbReference type="PROSITE-ProRule" id="PRU00169"/>
    </source>
</evidence>
<dbReference type="SMART" id="SM00421">
    <property type="entry name" value="HTH_LUXR"/>
    <property type="match status" value="1"/>
</dbReference>
<dbReference type="Pfam" id="PF00196">
    <property type="entry name" value="GerE"/>
    <property type="match status" value="1"/>
</dbReference>
<sequence>MSRTEPPEPPRPVILVVDDTPDALRFLTSTLEQAGMTVLIAIDGLTALDLLKHTIPDMILMDAVMPNLDGFGATERIKADPAFQHLPIIFMTGLTDTEHVVRGLDAGAIDFVSKPIVIDELLARIRVHLATARIAHGSQMALDMSGRPALAVDSAGEPRWLTPAASEMLERLFPSRPSAPGRLPEPLRSSIRRLQATRPAPGARLTMETDEGTLEAGFLRCTGSDQWVFRLSERHEGKEKRLLAVQHGLTSRESEVLLWISRGKQNREVSEILQISPRTVNKHLEQIFEKMGVENRASATAMAVTTLAR</sequence>
<feature type="domain" description="Response regulatory" evidence="4">
    <location>
        <begin position="13"/>
        <end position="129"/>
    </location>
</feature>
<dbReference type="InterPro" id="IPR001789">
    <property type="entry name" value="Sig_transdc_resp-reg_receiver"/>
</dbReference>
<dbReference type="InterPro" id="IPR011006">
    <property type="entry name" value="CheY-like_superfamily"/>
</dbReference>